<sequence>MLKNMTFQDAQREKSFRLFSIGLLYKAVSTSATFVFTMVAQSDRFLSATDPVSRNRCTTRVIADAFSAVLRGYVSAKKHLSLSNEL</sequence>
<gene>
    <name evidence="2" type="ORF">TNCT_241681</name>
</gene>
<keyword evidence="1" id="KW-0812">Transmembrane</keyword>
<accession>A0A8X6LWG9</accession>
<keyword evidence="1" id="KW-0472">Membrane</keyword>
<dbReference type="AlphaFoldDB" id="A0A8X6LWG9"/>
<feature type="transmembrane region" description="Helical" evidence="1">
    <location>
        <begin position="21"/>
        <end position="40"/>
    </location>
</feature>
<proteinExistence type="predicted"/>
<evidence type="ECO:0000256" key="1">
    <source>
        <dbReference type="SAM" id="Phobius"/>
    </source>
</evidence>
<comment type="caution">
    <text evidence="2">The sequence shown here is derived from an EMBL/GenBank/DDBJ whole genome shotgun (WGS) entry which is preliminary data.</text>
</comment>
<evidence type="ECO:0000313" key="3">
    <source>
        <dbReference type="Proteomes" id="UP000887116"/>
    </source>
</evidence>
<organism evidence="2 3">
    <name type="scientific">Trichonephila clavata</name>
    <name type="common">Joro spider</name>
    <name type="synonym">Nephila clavata</name>
    <dbReference type="NCBI Taxonomy" id="2740835"/>
    <lineage>
        <taxon>Eukaryota</taxon>
        <taxon>Metazoa</taxon>
        <taxon>Ecdysozoa</taxon>
        <taxon>Arthropoda</taxon>
        <taxon>Chelicerata</taxon>
        <taxon>Arachnida</taxon>
        <taxon>Araneae</taxon>
        <taxon>Araneomorphae</taxon>
        <taxon>Entelegynae</taxon>
        <taxon>Araneoidea</taxon>
        <taxon>Nephilidae</taxon>
        <taxon>Trichonephila</taxon>
    </lineage>
</organism>
<dbReference type="EMBL" id="BMAO01038089">
    <property type="protein sequence ID" value="GFR22539.1"/>
    <property type="molecule type" value="Genomic_DNA"/>
</dbReference>
<reference evidence="2" key="1">
    <citation type="submission" date="2020-07" db="EMBL/GenBank/DDBJ databases">
        <title>Multicomponent nature underlies the extraordinary mechanical properties of spider dragline silk.</title>
        <authorList>
            <person name="Kono N."/>
            <person name="Nakamura H."/>
            <person name="Mori M."/>
            <person name="Yoshida Y."/>
            <person name="Ohtoshi R."/>
            <person name="Malay A.D."/>
            <person name="Moran D.A.P."/>
            <person name="Tomita M."/>
            <person name="Numata K."/>
            <person name="Arakawa K."/>
        </authorList>
    </citation>
    <scope>NUCLEOTIDE SEQUENCE</scope>
</reference>
<dbReference type="Proteomes" id="UP000887116">
    <property type="component" value="Unassembled WGS sequence"/>
</dbReference>
<protein>
    <submittedName>
        <fullName evidence="2">Uncharacterized protein</fullName>
    </submittedName>
</protein>
<keyword evidence="1" id="KW-1133">Transmembrane helix</keyword>
<evidence type="ECO:0000313" key="2">
    <source>
        <dbReference type="EMBL" id="GFR22539.1"/>
    </source>
</evidence>
<keyword evidence="3" id="KW-1185">Reference proteome</keyword>
<name>A0A8X6LWG9_TRICU</name>